<keyword evidence="3" id="KW-1185">Reference proteome</keyword>
<dbReference type="EMBL" id="JAJOMB010000005">
    <property type="protein sequence ID" value="MCD5311460.1"/>
    <property type="molecule type" value="Genomic_DNA"/>
</dbReference>
<feature type="compositionally biased region" description="Basic and acidic residues" evidence="1">
    <location>
        <begin position="83"/>
        <end position="96"/>
    </location>
</feature>
<name>A0A9X1NCZ1_9ACTN</name>
<comment type="caution">
    <text evidence="2">The sequence shown here is derived from an EMBL/GenBank/DDBJ whole genome shotgun (WGS) entry which is preliminary data.</text>
</comment>
<protein>
    <submittedName>
        <fullName evidence="2">Uncharacterized protein</fullName>
    </submittedName>
</protein>
<evidence type="ECO:0000256" key="1">
    <source>
        <dbReference type="SAM" id="MobiDB-lite"/>
    </source>
</evidence>
<organism evidence="2 3">
    <name type="scientific">Kineosporia babensis</name>
    <dbReference type="NCBI Taxonomy" id="499548"/>
    <lineage>
        <taxon>Bacteria</taxon>
        <taxon>Bacillati</taxon>
        <taxon>Actinomycetota</taxon>
        <taxon>Actinomycetes</taxon>
        <taxon>Kineosporiales</taxon>
        <taxon>Kineosporiaceae</taxon>
        <taxon>Kineosporia</taxon>
    </lineage>
</organism>
<dbReference type="RefSeq" id="WP_231440670.1">
    <property type="nucleotide sequence ID" value="NZ_JAJOMB010000005.1"/>
</dbReference>
<evidence type="ECO:0000313" key="3">
    <source>
        <dbReference type="Proteomes" id="UP001138997"/>
    </source>
</evidence>
<proteinExistence type="predicted"/>
<feature type="region of interest" description="Disordered" evidence="1">
    <location>
        <begin position="77"/>
        <end position="109"/>
    </location>
</feature>
<evidence type="ECO:0000313" key="2">
    <source>
        <dbReference type="EMBL" id="MCD5311460.1"/>
    </source>
</evidence>
<dbReference type="AlphaFoldDB" id="A0A9X1NCZ1"/>
<gene>
    <name evidence="2" type="ORF">LR394_11160</name>
</gene>
<reference evidence="2" key="1">
    <citation type="submission" date="2021-11" db="EMBL/GenBank/DDBJ databases">
        <title>Streptomyces corallinus and Kineosporia corallina sp. nov., two new coral-derived marine actinobacteria.</title>
        <authorList>
            <person name="Buangrab K."/>
            <person name="Sutthacheep M."/>
            <person name="Yeemin T."/>
            <person name="Harunari E."/>
            <person name="Igarashi Y."/>
            <person name="Sripreechasak P."/>
            <person name="Kanchanasin P."/>
            <person name="Tanasupawat S."/>
            <person name="Phongsopitanun W."/>
        </authorList>
    </citation>
    <scope>NUCLEOTIDE SEQUENCE</scope>
    <source>
        <strain evidence="2">JCM 31032</strain>
    </source>
</reference>
<accession>A0A9X1NCZ1</accession>
<dbReference type="Proteomes" id="UP001138997">
    <property type="component" value="Unassembled WGS sequence"/>
</dbReference>
<sequence>MDEVGTGRITVLAAGWAFRRPAQAAALQRVAGGDRVEAYLVSRVLTQAEAEELAQLGWTPADLARLVRFERPRRLMPDPQAISEEHPDPHAPERRWSPPPTRPDLPRRNELPFGELVAWARLRPRDRAWLTGITSTELRSLGLSRIMEVLAPYLASPLEIDPGTALAMARRYVPFTLFETAVKARGASDPGMAGEWIDVVLGSRWIHEVPEWETAGWISHPSQAALLFSVQDSQRDPITRWERWRPVARLGGPEGIHPADWWAAGFSPDEALRAFEKNRVPDRSTLAAMAVVRGKTPR</sequence>